<dbReference type="PANTHER" id="PTHR30038:SF7">
    <property type="entry name" value="TUNGSTEN-CONTAINING GLYCERALDEHYDE-3-PHOSPHATE:FERREDOXIN OXIDOREDUCTASE"/>
    <property type="match status" value="1"/>
</dbReference>
<dbReference type="Pfam" id="PF02730">
    <property type="entry name" value="AFOR_N"/>
    <property type="match status" value="1"/>
</dbReference>
<comment type="cofactor">
    <cofactor evidence="1">
        <name>[4Fe-4S] cluster</name>
        <dbReference type="ChEBI" id="CHEBI:49883"/>
    </cofactor>
</comment>
<dbReference type="EMBL" id="CP092109">
    <property type="protein sequence ID" value="UWZ79356.1"/>
    <property type="molecule type" value="Genomic_DNA"/>
</dbReference>
<evidence type="ECO:0000256" key="1">
    <source>
        <dbReference type="ARBA" id="ARBA00001966"/>
    </source>
</evidence>
<dbReference type="Gene3D" id="1.10.569.10">
    <property type="entry name" value="Aldehyde Ferredoxin Oxidoreductase Protein, subunit A, domain 2"/>
    <property type="match status" value="1"/>
</dbReference>
<comment type="cofactor">
    <cofactor evidence="8">
        <name>tungstopterin</name>
        <dbReference type="ChEBI" id="CHEBI:30402"/>
    </cofactor>
</comment>
<reference evidence="10" key="1">
    <citation type="journal article" date="2022" name="Environ. Microbiol.">
        <title>Geoalkalibacter halelectricus SAP #1 sp. nov. possessing extracellular electron transfer and mineral#reducing capabilities from a haloalkaline environment.</title>
        <authorList>
            <person name="Yadav S."/>
            <person name="Singh R."/>
            <person name="Sundharam S.S."/>
            <person name="Chaudhary S."/>
            <person name="Krishnamurthi S."/>
            <person name="Patil S.A."/>
        </authorList>
    </citation>
    <scope>NUCLEOTIDE SEQUENCE</scope>
    <source>
        <strain evidence="10">SAP-1</strain>
    </source>
</reference>
<dbReference type="InterPro" id="IPR013984">
    <property type="entry name" value="Ald_Fedxn_OxRdtase_dom2"/>
</dbReference>
<evidence type="ECO:0000256" key="8">
    <source>
        <dbReference type="ARBA" id="ARBA00049934"/>
    </source>
</evidence>
<evidence type="ECO:0000256" key="2">
    <source>
        <dbReference type="ARBA" id="ARBA00011032"/>
    </source>
</evidence>
<evidence type="ECO:0000256" key="3">
    <source>
        <dbReference type="ARBA" id="ARBA00022485"/>
    </source>
</evidence>
<keyword evidence="5" id="KW-0560">Oxidoreductase</keyword>
<dbReference type="SUPFAM" id="SSF56228">
    <property type="entry name" value="Aldehyde ferredoxin oxidoreductase, N-terminal domain"/>
    <property type="match status" value="1"/>
</dbReference>
<dbReference type="Pfam" id="PF01314">
    <property type="entry name" value="AFOR_C"/>
    <property type="match status" value="1"/>
</dbReference>
<protein>
    <submittedName>
        <fullName evidence="10">Aldehyde:ferredoxin oxidoreductase</fullName>
    </submittedName>
</protein>
<accession>A0ABY5ZQ62</accession>
<keyword evidence="7" id="KW-0411">Iron-sulfur</keyword>
<organism evidence="10 11">
    <name type="scientific">Geoalkalibacter halelectricus</name>
    <dbReference type="NCBI Taxonomy" id="2847045"/>
    <lineage>
        <taxon>Bacteria</taxon>
        <taxon>Pseudomonadati</taxon>
        <taxon>Thermodesulfobacteriota</taxon>
        <taxon>Desulfuromonadia</taxon>
        <taxon>Desulfuromonadales</taxon>
        <taxon>Geoalkalibacteraceae</taxon>
        <taxon>Geoalkalibacter</taxon>
    </lineage>
</organism>
<dbReference type="PANTHER" id="PTHR30038">
    <property type="entry name" value="ALDEHYDE FERREDOXIN OXIDOREDUCTASE"/>
    <property type="match status" value="1"/>
</dbReference>
<keyword evidence="3" id="KW-0004">4Fe-4S</keyword>
<dbReference type="SMART" id="SM00790">
    <property type="entry name" value="AFOR_N"/>
    <property type="match status" value="1"/>
</dbReference>
<dbReference type="SUPFAM" id="SSF48310">
    <property type="entry name" value="Aldehyde ferredoxin oxidoreductase, C-terminal domains"/>
    <property type="match status" value="1"/>
</dbReference>
<sequence>MKILTTDPAREPRKIFYKRAVVDLKSGAVTYEDVPCRNLEDVLGGFGRSFQDLAARHITRAYCDENPLIVNTGLLTGSRAMTGMRTYFSGYSPIKAPQKGAPTAIWSAASGKFGAKFKWTGLDELVFENRAEKPVYVVIREGRSGPLVEIKSAEHLRGLFTHDKIMRLQKEYADAHFAAIGPAGENWEEVLMGAIACSTENQLRSGEDKSRFAGRGGMGSLMGYKNVLALVAQSKDKLAAPSDEVKRVNLNVIKGGGSLRLQPVNRGGGGGTWGAYDVMQPFHAVPVNNFRPQGNDLPEKLFRENVEKDYHIKSEACFRCGITCHNNIHERNADGSAGRFLAKFDYEPLNLLGTNLGIHDAGQAAALIHLCDNFGMDAISLGVTLSYLLSYNARHPEKPLLNGATFGDFPKIKELVERTGRGQYPEIGQGSMRLAQSTGEPAYAYQVKGLELAAYQPETNPGYAWAIAGGHMSMGTYGMLIREGKTDLDSWVQAITDDKLQIVGFDMIGLCKFFDIAKGIGTEMVRTCLRSEHGLEVSAADLRTAVRRAFLRGLVLELRQGYTREEYTLPAEMFDDPNPHLKVPRIGTREFFQELSERVWAVFEEELDEFLQEVGAAE</sequence>
<dbReference type="InterPro" id="IPR013985">
    <property type="entry name" value="Ald_Fedxn_OxRdtase_dom3"/>
</dbReference>
<dbReference type="Gene3D" id="3.60.9.10">
    <property type="entry name" value="Aldehyde ferredoxin oxidoreductase, N-terminal domain"/>
    <property type="match status" value="1"/>
</dbReference>
<dbReference type="InterPro" id="IPR036503">
    <property type="entry name" value="Ald_Fedxn_OxRdtase_N_sf"/>
</dbReference>
<proteinExistence type="inferred from homology"/>
<evidence type="ECO:0000259" key="9">
    <source>
        <dbReference type="SMART" id="SM00790"/>
    </source>
</evidence>
<evidence type="ECO:0000313" key="11">
    <source>
        <dbReference type="Proteomes" id="UP001060414"/>
    </source>
</evidence>
<evidence type="ECO:0000256" key="6">
    <source>
        <dbReference type="ARBA" id="ARBA00023004"/>
    </source>
</evidence>
<dbReference type="Gene3D" id="1.10.599.10">
    <property type="entry name" value="Aldehyde Ferredoxin Oxidoreductase Protein, subunit A, domain 3"/>
    <property type="match status" value="1"/>
</dbReference>
<evidence type="ECO:0000313" key="10">
    <source>
        <dbReference type="EMBL" id="UWZ79356.1"/>
    </source>
</evidence>
<dbReference type="InterPro" id="IPR013983">
    <property type="entry name" value="Ald_Fedxn_OxRdtase_N"/>
</dbReference>
<keyword evidence="11" id="KW-1185">Reference proteome</keyword>
<keyword evidence="6" id="KW-0408">Iron</keyword>
<feature type="domain" description="Aldehyde ferredoxin oxidoreductase N-terminal" evidence="9">
    <location>
        <begin position="17"/>
        <end position="235"/>
    </location>
</feature>
<dbReference type="InterPro" id="IPR036021">
    <property type="entry name" value="Tungsten_al_ferr_oxy-like_C"/>
</dbReference>
<dbReference type="InterPro" id="IPR051919">
    <property type="entry name" value="W-dependent_AOR"/>
</dbReference>
<dbReference type="Proteomes" id="UP001060414">
    <property type="component" value="Chromosome"/>
</dbReference>
<keyword evidence="4" id="KW-0479">Metal-binding</keyword>
<dbReference type="InterPro" id="IPR001203">
    <property type="entry name" value="OxRdtase_Ald_Fedxn_C"/>
</dbReference>
<dbReference type="RefSeq" id="WP_260747712.1">
    <property type="nucleotide sequence ID" value="NZ_CP092109.1"/>
</dbReference>
<evidence type="ECO:0000256" key="7">
    <source>
        <dbReference type="ARBA" id="ARBA00023014"/>
    </source>
</evidence>
<comment type="similarity">
    <text evidence="2">Belongs to the AOR/FOR family.</text>
</comment>
<evidence type="ECO:0000256" key="5">
    <source>
        <dbReference type="ARBA" id="ARBA00023002"/>
    </source>
</evidence>
<evidence type="ECO:0000256" key="4">
    <source>
        <dbReference type="ARBA" id="ARBA00022723"/>
    </source>
</evidence>
<name>A0ABY5ZQ62_9BACT</name>
<gene>
    <name evidence="10" type="ORF">L9S41_16990</name>
</gene>